<dbReference type="Gene3D" id="3.40.50.10310">
    <property type="entry name" value="Creatininase"/>
    <property type="match status" value="1"/>
</dbReference>
<dbReference type="GO" id="GO:0009231">
    <property type="term" value="P:riboflavin biosynthetic process"/>
    <property type="evidence" value="ECO:0007669"/>
    <property type="project" value="TreeGrafter"/>
</dbReference>
<dbReference type="RefSeq" id="WP_084538017.1">
    <property type="nucleotide sequence ID" value="NZ_CP107943.1"/>
</dbReference>
<dbReference type="PANTHER" id="PTHR35005:SF1">
    <property type="entry name" value="2-AMINO-5-FORMYLAMINO-6-RIBOSYLAMINOPYRIMIDIN-4(3H)-ONE 5'-MONOPHOSPHATE DEFORMYLASE"/>
    <property type="match status" value="1"/>
</dbReference>
<gene>
    <name evidence="6" type="ORF">DFR74_109263</name>
</gene>
<evidence type="ECO:0000256" key="4">
    <source>
        <dbReference type="ARBA" id="ARBA00022833"/>
    </source>
</evidence>
<dbReference type="OrthoDB" id="9801445at2"/>
<evidence type="ECO:0000313" key="6">
    <source>
        <dbReference type="EMBL" id="RBO88493.1"/>
    </source>
</evidence>
<evidence type="ECO:0000256" key="2">
    <source>
        <dbReference type="ARBA" id="ARBA00022723"/>
    </source>
</evidence>
<keyword evidence="4" id="KW-0862">Zinc</keyword>
<dbReference type="Proteomes" id="UP000252586">
    <property type="component" value="Unassembled WGS sequence"/>
</dbReference>
<organism evidence="6 7">
    <name type="scientific">Nocardia puris</name>
    <dbReference type="NCBI Taxonomy" id="208602"/>
    <lineage>
        <taxon>Bacteria</taxon>
        <taxon>Bacillati</taxon>
        <taxon>Actinomycetota</taxon>
        <taxon>Actinomycetes</taxon>
        <taxon>Mycobacteriales</taxon>
        <taxon>Nocardiaceae</taxon>
        <taxon>Nocardia</taxon>
    </lineage>
</organism>
<dbReference type="InterPro" id="IPR003785">
    <property type="entry name" value="Creatininase/forma_Hydrolase"/>
</dbReference>
<dbReference type="Pfam" id="PF02633">
    <property type="entry name" value="Creatininase"/>
    <property type="match status" value="1"/>
</dbReference>
<dbReference type="SUPFAM" id="SSF102215">
    <property type="entry name" value="Creatininase"/>
    <property type="match status" value="1"/>
</dbReference>
<accession>A0A366DEM3</accession>
<evidence type="ECO:0000313" key="7">
    <source>
        <dbReference type="Proteomes" id="UP000252586"/>
    </source>
</evidence>
<proteinExistence type="inferred from homology"/>
<comment type="similarity">
    <text evidence="5">Belongs to the creatininase superfamily.</text>
</comment>
<dbReference type="GO" id="GO:0046872">
    <property type="term" value="F:metal ion binding"/>
    <property type="evidence" value="ECO:0007669"/>
    <property type="project" value="UniProtKB-KW"/>
</dbReference>
<sequence length="261" mass="28735">MTGRNFGQLTALETSRLTPESILCLPIGSFEQHGPHLPLHTDAVIAEQFSARIVERYGDDFDLWQLPTLPYGLSLEHSWSAGTISLTTNTLSTLLRAVVAAYTRSVPARNLLIVNGHGGNRGILEAVLYELRRDCGVNACVLHPSSLSTAKIQTSLPEIHAGMRETSVMLALSPADVHIDRIPESFTEADLRRESIRDYILDRGVTWPWTSRDAEISSLGIMGSDPRGATSEIGEAIIESALNYCPPVLERLLKQEEFRST</sequence>
<dbReference type="GO" id="GO:0016811">
    <property type="term" value="F:hydrolase activity, acting on carbon-nitrogen (but not peptide) bonds, in linear amides"/>
    <property type="evidence" value="ECO:0007669"/>
    <property type="project" value="TreeGrafter"/>
</dbReference>
<dbReference type="PANTHER" id="PTHR35005">
    <property type="entry name" value="3-DEHYDRO-SCYLLO-INOSOSE HYDROLASE"/>
    <property type="match status" value="1"/>
</dbReference>
<dbReference type="AlphaFoldDB" id="A0A366DEM3"/>
<keyword evidence="2" id="KW-0479">Metal-binding</keyword>
<reference evidence="6 7" key="1">
    <citation type="submission" date="2018-06" db="EMBL/GenBank/DDBJ databases">
        <title>Genomic Encyclopedia of Type Strains, Phase IV (KMG-IV): sequencing the most valuable type-strain genomes for metagenomic binning, comparative biology and taxonomic classification.</title>
        <authorList>
            <person name="Goeker M."/>
        </authorList>
    </citation>
    <scope>NUCLEOTIDE SEQUENCE [LARGE SCALE GENOMIC DNA]</scope>
    <source>
        <strain evidence="6 7">DSM 44599</strain>
    </source>
</reference>
<protein>
    <submittedName>
        <fullName evidence="6">Creatinine amidohydrolase</fullName>
    </submittedName>
</protein>
<dbReference type="STRING" id="1210090.GCA_001613185_05382"/>
<comment type="cofactor">
    <cofactor evidence="1">
        <name>Zn(2+)</name>
        <dbReference type="ChEBI" id="CHEBI:29105"/>
    </cofactor>
</comment>
<comment type="caution">
    <text evidence="6">The sequence shown here is derived from an EMBL/GenBank/DDBJ whole genome shotgun (WGS) entry which is preliminary data.</text>
</comment>
<name>A0A366DEM3_9NOCA</name>
<evidence type="ECO:0000256" key="3">
    <source>
        <dbReference type="ARBA" id="ARBA00022801"/>
    </source>
</evidence>
<evidence type="ECO:0000256" key="5">
    <source>
        <dbReference type="ARBA" id="ARBA00024029"/>
    </source>
</evidence>
<dbReference type="InterPro" id="IPR024087">
    <property type="entry name" value="Creatininase-like_sf"/>
</dbReference>
<dbReference type="EMBL" id="QNRE01000009">
    <property type="protein sequence ID" value="RBO88493.1"/>
    <property type="molecule type" value="Genomic_DNA"/>
</dbReference>
<keyword evidence="3 6" id="KW-0378">Hydrolase</keyword>
<keyword evidence="7" id="KW-1185">Reference proteome</keyword>
<evidence type="ECO:0000256" key="1">
    <source>
        <dbReference type="ARBA" id="ARBA00001947"/>
    </source>
</evidence>